<evidence type="ECO:0000256" key="1">
    <source>
        <dbReference type="SAM" id="MobiDB-lite"/>
    </source>
</evidence>
<sequence>MQKNKTPKSPNRHPHILCSPPRYHTRPPPPHRIMNRLPPFLFPLPPSKTSIVQCAMFLHHHHNHAPHSNGEIYSFLPSFCYRTYPIRSHPTPCTLSHHPQPARTDDTIQSRGKGGIGMGTMYLARAELDLADSPALTFFFLPSSIRFTLR</sequence>
<evidence type="ECO:0000313" key="2">
    <source>
        <dbReference type="EMBL" id="RPA97151.1"/>
    </source>
</evidence>
<feature type="region of interest" description="Disordered" evidence="1">
    <location>
        <begin position="92"/>
        <end position="113"/>
    </location>
</feature>
<evidence type="ECO:0000313" key="3">
    <source>
        <dbReference type="Proteomes" id="UP000276215"/>
    </source>
</evidence>
<dbReference type="Proteomes" id="UP000276215">
    <property type="component" value="Unassembled WGS sequence"/>
</dbReference>
<dbReference type="EMBL" id="ML120407">
    <property type="protein sequence ID" value="RPA97151.1"/>
    <property type="molecule type" value="Genomic_DNA"/>
</dbReference>
<feature type="region of interest" description="Disordered" evidence="1">
    <location>
        <begin position="1"/>
        <end position="24"/>
    </location>
</feature>
<organism evidence="2 3">
    <name type="scientific">Choiromyces venosus 120613-1</name>
    <dbReference type="NCBI Taxonomy" id="1336337"/>
    <lineage>
        <taxon>Eukaryota</taxon>
        <taxon>Fungi</taxon>
        <taxon>Dikarya</taxon>
        <taxon>Ascomycota</taxon>
        <taxon>Pezizomycotina</taxon>
        <taxon>Pezizomycetes</taxon>
        <taxon>Pezizales</taxon>
        <taxon>Tuberaceae</taxon>
        <taxon>Choiromyces</taxon>
    </lineage>
</organism>
<accession>A0A3N4JKA3</accession>
<protein>
    <submittedName>
        <fullName evidence="2">Uncharacterized protein</fullName>
    </submittedName>
</protein>
<dbReference type="AlphaFoldDB" id="A0A3N4JKA3"/>
<gene>
    <name evidence="2" type="ORF">L873DRAFT_1152275</name>
</gene>
<proteinExistence type="predicted"/>
<keyword evidence="3" id="KW-1185">Reference proteome</keyword>
<name>A0A3N4JKA3_9PEZI</name>
<reference evidence="2 3" key="1">
    <citation type="journal article" date="2018" name="Nat. Ecol. Evol.">
        <title>Pezizomycetes genomes reveal the molecular basis of ectomycorrhizal truffle lifestyle.</title>
        <authorList>
            <person name="Murat C."/>
            <person name="Payen T."/>
            <person name="Noel B."/>
            <person name="Kuo A."/>
            <person name="Morin E."/>
            <person name="Chen J."/>
            <person name="Kohler A."/>
            <person name="Krizsan K."/>
            <person name="Balestrini R."/>
            <person name="Da Silva C."/>
            <person name="Montanini B."/>
            <person name="Hainaut M."/>
            <person name="Levati E."/>
            <person name="Barry K.W."/>
            <person name="Belfiori B."/>
            <person name="Cichocki N."/>
            <person name="Clum A."/>
            <person name="Dockter R.B."/>
            <person name="Fauchery L."/>
            <person name="Guy J."/>
            <person name="Iotti M."/>
            <person name="Le Tacon F."/>
            <person name="Lindquist E.A."/>
            <person name="Lipzen A."/>
            <person name="Malagnac F."/>
            <person name="Mello A."/>
            <person name="Molinier V."/>
            <person name="Miyauchi S."/>
            <person name="Poulain J."/>
            <person name="Riccioni C."/>
            <person name="Rubini A."/>
            <person name="Sitrit Y."/>
            <person name="Splivallo R."/>
            <person name="Traeger S."/>
            <person name="Wang M."/>
            <person name="Zifcakova L."/>
            <person name="Wipf D."/>
            <person name="Zambonelli A."/>
            <person name="Paolocci F."/>
            <person name="Nowrousian M."/>
            <person name="Ottonello S."/>
            <person name="Baldrian P."/>
            <person name="Spatafora J.W."/>
            <person name="Henrissat B."/>
            <person name="Nagy L.G."/>
            <person name="Aury J.M."/>
            <person name="Wincker P."/>
            <person name="Grigoriev I.V."/>
            <person name="Bonfante P."/>
            <person name="Martin F.M."/>
        </authorList>
    </citation>
    <scope>NUCLEOTIDE SEQUENCE [LARGE SCALE GENOMIC DNA]</scope>
    <source>
        <strain evidence="2 3">120613-1</strain>
    </source>
</reference>